<gene>
    <name evidence="2" type="ORF">DSCW_26100</name>
</gene>
<dbReference type="EMBL" id="AP021875">
    <property type="protein sequence ID" value="BBO75193.1"/>
    <property type="molecule type" value="Genomic_DNA"/>
</dbReference>
<accession>A0A5K7Z5K4</accession>
<evidence type="ECO:0000313" key="2">
    <source>
        <dbReference type="EMBL" id="BBO75193.1"/>
    </source>
</evidence>
<dbReference type="Pfam" id="PF10145">
    <property type="entry name" value="PhageMin_Tail"/>
    <property type="match status" value="1"/>
</dbReference>
<feature type="domain" description="Phage tail tape measure protein" evidence="1">
    <location>
        <begin position="114"/>
        <end position="290"/>
    </location>
</feature>
<evidence type="ECO:0000259" key="1">
    <source>
        <dbReference type="Pfam" id="PF10145"/>
    </source>
</evidence>
<dbReference type="AlphaFoldDB" id="A0A5K7Z5K4"/>
<dbReference type="KEGG" id="dwd:DSCW_26100"/>
<dbReference type="OrthoDB" id="5462215at2"/>
<dbReference type="Proteomes" id="UP000427769">
    <property type="component" value="Chromosome"/>
</dbReference>
<evidence type="ECO:0000313" key="3">
    <source>
        <dbReference type="Proteomes" id="UP000427769"/>
    </source>
</evidence>
<organism evidence="2 3">
    <name type="scientific">Desulfosarcina widdelii</name>
    <dbReference type="NCBI Taxonomy" id="947919"/>
    <lineage>
        <taxon>Bacteria</taxon>
        <taxon>Pseudomonadati</taxon>
        <taxon>Thermodesulfobacteriota</taxon>
        <taxon>Desulfobacteria</taxon>
        <taxon>Desulfobacterales</taxon>
        <taxon>Desulfosarcinaceae</taxon>
        <taxon>Desulfosarcina</taxon>
    </lineage>
</organism>
<sequence>MSDDIRTSIILDLTGNLDAKSRQYGRSLERMGNRGSRAVAMMNRGLAAMGRGLDRLGNRYTGFLFGAGGIGTIRMVANLEARFTRLGINANKSADYMERLKKQIFEISNLPEIRIDPSQLTNAVAELVEKTGDLPYAVENLKNMATAIQAAGAGGLYIGGITAEFQKMGLTKPGDVLQALDILTVQGKQGAFTFQNLAGLGPRLFTAYTALGRTGLPAIREMGAVIQMIRQGTGGPEQAVTSYEALLRALSDDKKIKILERGGIKVKESANVWRPINKIMEDIVKRAKGNRTIIQRVLGDGDAVKAFNTAITEFNRLGVIESLEKFYNVQADGSTVLADSARAARDFNAALQLFNTAFRQFSDRELSKPIKQMAEYLNSLEPGTVQRWMEIAKWIGIVGGGAFVGRKLYQGGRGIMRMFGKGAKGGGAMGGVPGVGGFGGVVPVYVVNKHLSLLNDGTGFNNSKNNKLPRSTNVKNLGLLSGAWKWGQAGLMTYFINEGMKPLGMDVGQIKQSFKDFDIAVGKIIEVFSGQRNWNTGELKISIKSDAPVAVDRMSAQGMDIDVDTGNIMTGQR</sequence>
<protein>
    <recommendedName>
        <fullName evidence="1">Phage tail tape measure protein domain-containing protein</fullName>
    </recommendedName>
</protein>
<dbReference type="RefSeq" id="WP_155304137.1">
    <property type="nucleotide sequence ID" value="NZ_AP021875.1"/>
</dbReference>
<proteinExistence type="predicted"/>
<keyword evidence="3" id="KW-1185">Reference proteome</keyword>
<name>A0A5K7Z5K4_9BACT</name>
<reference evidence="2 3" key="1">
    <citation type="submission" date="2019-11" db="EMBL/GenBank/DDBJ databases">
        <title>Comparative genomics of hydrocarbon-degrading Desulfosarcina strains.</title>
        <authorList>
            <person name="Watanabe M."/>
            <person name="Kojima H."/>
            <person name="Fukui M."/>
        </authorList>
    </citation>
    <scope>NUCLEOTIDE SEQUENCE [LARGE SCALE GENOMIC DNA]</scope>
    <source>
        <strain evidence="2 3">PP31</strain>
    </source>
</reference>
<dbReference type="InterPro" id="IPR010090">
    <property type="entry name" value="Phage_tape_meas"/>
</dbReference>